<dbReference type="Proteomes" id="UP001501323">
    <property type="component" value="Unassembled WGS sequence"/>
</dbReference>
<keyword evidence="1" id="KW-1133">Transmembrane helix</keyword>
<reference evidence="4" key="1">
    <citation type="journal article" date="2019" name="Int. J. Syst. Evol. Microbiol.">
        <title>The Global Catalogue of Microorganisms (GCM) 10K type strain sequencing project: providing services to taxonomists for standard genome sequencing and annotation.</title>
        <authorList>
            <consortium name="The Broad Institute Genomics Platform"/>
            <consortium name="The Broad Institute Genome Sequencing Center for Infectious Disease"/>
            <person name="Wu L."/>
            <person name="Ma J."/>
        </authorList>
    </citation>
    <scope>NUCLEOTIDE SEQUENCE [LARGE SCALE GENOMIC DNA]</scope>
    <source>
        <strain evidence="4">JCM 18392</strain>
    </source>
</reference>
<sequence length="369" mass="39617">MSRWLLTLLLVLFSSPAAWAHSLSTAHLDITRTSGGATQVELDLAILDLALTFPVDANRDEQVTWGELSSANASIEAWVLSNLALSASGRPCRLAPEGLAVRRYDDGAYANLRFDADCAPGSALGIDYGLFFDRDPQHRALVQFHDVDGTVSTTILHASQRKALLGRGNGPGTTFRSFLREGIHHILIGYDHVAFLLSLLLTAALLRVGGQWTPAPRYRQSALHTLGIVTAFTVAHSITLTLAALGLVTPASRWIEATIAASVLVAALNNLWPLVSKRLWALGFAFGLIHGFGFAGALGELGLPEGERLTALLAFNLGVELGQLCIVAVLLPILFAVRKQAWYPRIAMPAMSLAIAALAGFWLMQRLAG</sequence>
<feature type="transmembrane region" description="Helical" evidence="1">
    <location>
        <begin position="254"/>
        <end position="272"/>
    </location>
</feature>
<proteinExistence type="predicted"/>
<gene>
    <name evidence="3" type="ORF">GCM10023332_19980</name>
</gene>
<feature type="chain" id="PRO_5047361329" evidence="2">
    <location>
        <begin position="21"/>
        <end position="369"/>
    </location>
</feature>
<feature type="transmembrane region" description="Helical" evidence="1">
    <location>
        <begin position="311"/>
        <end position="334"/>
    </location>
</feature>
<protein>
    <submittedName>
        <fullName evidence="3">HupE/UreJ family protein</fullName>
    </submittedName>
</protein>
<evidence type="ECO:0000313" key="3">
    <source>
        <dbReference type="EMBL" id="GAA4867616.1"/>
    </source>
</evidence>
<keyword evidence="1" id="KW-0812">Transmembrane</keyword>
<evidence type="ECO:0000256" key="1">
    <source>
        <dbReference type="SAM" id="Phobius"/>
    </source>
</evidence>
<feature type="signal peptide" evidence="2">
    <location>
        <begin position="1"/>
        <end position="20"/>
    </location>
</feature>
<dbReference type="EMBL" id="BAABJY010000002">
    <property type="protein sequence ID" value="GAA4867616.1"/>
    <property type="molecule type" value="Genomic_DNA"/>
</dbReference>
<dbReference type="InterPro" id="IPR032809">
    <property type="entry name" value="Put_HupE_UreJ"/>
</dbReference>
<feature type="transmembrane region" description="Helical" evidence="1">
    <location>
        <begin position="187"/>
        <end position="206"/>
    </location>
</feature>
<accession>A0ABP9E6Y8</accession>
<feature type="transmembrane region" description="Helical" evidence="1">
    <location>
        <begin position="346"/>
        <end position="364"/>
    </location>
</feature>
<evidence type="ECO:0000313" key="4">
    <source>
        <dbReference type="Proteomes" id="UP001501323"/>
    </source>
</evidence>
<feature type="transmembrane region" description="Helical" evidence="1">
    <location>
        <begin position="226"/>
        <end position="248"/>
    </location>
</feature>
<evidence type="ECO:0000256" key="2">
    <source>
        <dbReference type="SAM" id="SignalP"/>
    </source>
</evidence>
<dbReference type="Pfam" id="PF13795">
    <property type="entry name" value="HupE_UreJ_2"/>
    <property type="match status" value="1"/>
</dbReference>
<comment type="caution">
    <text evidence="3">The sequence shown here is derived from an EMBL/GenBank/DDBJ whole genome shotgun (WGS) entry which is preliminary data.</text>
</comment>
<dbReference type="RefSeq" id="WP_345295335.1">
    <property type="nucleotide sequence ID" value="NZ_BAABJY010000002.1"/>
</dbReference>
<keyword evidence="4" id="KW-1185">Reference proteome</keyword>
<organism evidence="3 4">
    <name type="scientific">Luteimonas vadosa</name>
    <dbReference type="NCBI Taxonomy" id="1165507"/>
    <lineage>
        <taxon>Bacteria</taxon>
        <taxon>Pseudomonadati</taxon>
        <taxon>Pseudomonadota</taxon>
        <taxon>Gammaproteobacteria</taxon>
        <taxon>Lysobacterales</taxon>
        <taxon>Lysobacteraceae</taxon>
        <taxon>Luteimonas</taxon>
    </lineage>
</organism>
<keyword evidence="2" id="KW-0732">Signal</keyword>
<name>A0ABP9E6Y8_9GAMM</name>
<keyword evidence="1" id="KW-0472">Membrane</keyword>
<feature type="transmembrane region" description="Helical" evidence="1">
    <location>
        <begin position="279"/>
        <end position="299"/>
    </location>
</feature>